<accession>A0ABR5AP75</accession>
<comment type="caution">
    <text evidence="1">The sequence shown here is derived from an EMBL/GenBank/DDBJ whole genome shotgun (WGS) entry which is preliminary data.</text>
</comment>
<gene>
    <name evidence="1" type="ORF">SD77_2951</name>
</gene>
<evidence type="ECO:0000313" key="1">
    <source>
        <dbReference type="EMBL" id="KIL74141.1"/>
    </source>
</evidence>
<dbReference type="EMBL" id="JXLP01000026">
    <property type="protein sequence ID" value="KIL74141.1"/>
    <property type="molecule type" value="Genomic_DNA"/>
</dbReference>
<dbReference type="Proteomes" id="UP000031982">
    <property type="component" value="Unassembled WGS sequence"/>
</dbReference>
<sequence length="39" mass="4353">MQINIIVLVMALFVQRADTSAEAVSKTELSIILRTYNTV</sequence>
<reference evidence="1 2" key="1">
    <citation type="submission" date="2015-01" db="EMBL/GenBank/DDBJ databases">
        <title>Genome Assembly of Bacillus badius MTCC 1458.</title>
        <authorList>
            <person name="Verma A."/>
            <person name="Khatri I."/>
            <person name="Mual P."/>
            <person name="Subramanian S."/>
            <person name="Krishnamurthi S."/>
        </authorList>
    </citation>
    <scope>NUCLEOTIDE SEQUENCE [LARGE SCALE GENOMIC DNA]</scope>
    <source>
        <strain evidence="1 2">MTCC 1458</strain>
    </source>
</reference>
<protein>
    <submittedName>
        <fullName evidence="1">Uncharacterized protein</fullName>
    </submittedName>
</protein>
<evidence type="ECO:0000313" key="2">
    <source>
        <dbReference type="Proteomes" id="UP000031982"/>
    </source>
</evidence>
<name>A0ABR5AP75_BACBA</name>
<keyword evidence="2" id="KW-1185">Reference proteome</keyword>
<proteinExistence type="predicted"/>
<organism evidence="1 2">
    <name type="scientific">Bacillus badius</name>
    <dbReference type="NCBI Taxonomy" id="1455"/>
    <lineage>
        <taxon>Bacteria</taxon>
        <taxon>Bacillati</taxon>
        <taxon>Bacillota</taxon>
        <taxon>Bacilli</taxon>
        <taxon>Bacillales</taxon>
        <taxon>Bacillaceae</taxon>
        <taxon>Pseudobacillus</taxon>
    </lineage>
</organism>